<dbReference type="GO" id="GO:0006620">
    <property type="term" value="P:post-translational protein targeting to endoplasmic reticulum membrane"/>
    <property type="evidence" value="ECO:0007669"/>
    <property type="project" value="TreeGrafter"/>
</dbReference>
<feature type="repeat" description="TPR" evidence="3">
    <location>
        <begin position="101"/>
        <end position="134"/>
    </location>
</feature>
<feature type="repeat" description="TPR" evidence="3">
    <location>
        <begin position="67"/>
        <end position="100"/>
    </location>
</feature>
<dbReference type="KEGG" id="elio:KO353_14780"/>
<proteinExistence type="predicted"/>
<name>A0A975YJI7_9PROT</name>
<evidence type="ECO:0000256" key="2">
    <source>
        <dbReference type="ARBA" id="ARBA00022803"/>
    </source>
</evidence>
<dbReference type="AlphaFoldDB" id="A0A975YJI7"/>
<feature type="chain" id="PRO_5037723128" evidence="4">
    <location>
        <begin position="20"/>
        <end position="187"/>
    </location>
</feature>
<dbReference type="EMBL" id="CP076448">
    <property type="protein sequence ID" value="QXM24487.1"/>
    <property type="molecule type" value="Genomic_DNA"/>
</dbReference>
<dbReference type="PROSITE" id="PS50005">
    <property type="entry name" value="TPR"/>
    <property type="match status" value="2"/>
</dbReference>
<dbReference type="Pfam" id="PF13432">
    <property type="entry name" value="TPR_16"/>
    <property type="match status" value="1"/>
</dbReference>
<dbReference type="InterPro" id="IPR047150">
    <property type="entry name" value="SGT"/>
</dbReference>
<organism evidence="5 6">
    <name type="scientific">Elioraea tepida</name>
    <dbReference type="NCBI Taxonomy" id="2843330"/>
    <lineage>
        <taxon>Bacteria</taxon>
        <taxon>Pseudomonadati</taxon>
        <taxon>Pseudomonadota</taxon>
        <taxon>Alphaproteobacteria</taxon>
        <taxon>Acetobacterales</taxon>
        <taxon>Elioraeaceae</taxon>
        <taxon>Elioraea</taxon>
    </lineage>
</organism>
<evidence type="ECO:0000313" key="6">
    <source>
        <dbReference type="Proteomes" id="UP000694001"/>
    </source>
</evidence>
<reference evidence="5" key="1">
    <citation type="submission" date="2021-06" db="EMBL/GenBank/DDBJ databases">
        <title>Elioraea tepida, sp. nov., a moderately thermophilic aerobic anoxygenic phototrophic bacterium isolated from an alkaline siliceous hot spring mat community in Yellowstone National Park, WY, USA.</title>
        <authorList>
            <person name="Saini M.K."/>
            <person name="Yoshida S."/>
            <person name="Sebastian A."/>
            <person name="Hirose S."/>
            <person name="Hara E."/>
            <person name="Tamaki H."/>
            <person name="Soulier N.T."/>
            <person name="Albert I."/>
            <person name="Hanada S."/>
            <person name="Bryant D.A."/>
            <person name="Tank M."/>
        </authorList>
    </citation>
    <scope>NUCLEOTIDE SEQUENCE</scope>
    <source>
        <strain evidence="5">MS-P2</strain>
    </source>
</reference>
<evidence type="ECO:0000313" key="5">
    <source>
        <dbReference type="EMBL" id="QXM24487.1"/>
    </source>
</evidence>
<protein>
    <submittedName>
        <fullName evidence="5">Tetratricopeptide repeat protein</fullName>
    </submittedName>
</protein>
<keyword evidence="4" id="KW-0732">Signal</keyword>
<evidence type="ECO:0000256" key="4">
    <source>
        <dbReference type="SAM" id="SignalP"/>
    </source>
</evidence>
<keyword evidence="2 3" id="KW-0802">TPR repeat</keyword>
<dbReference type="GO" id="GO:0060090">
    <property type="term" value="F:molecular adaptor activity"/>
    <property type="evidence" value="ECO:0007669"/>
    <property type="project" value="TreeGrafter"/>
</dbReference>
<dbReference type="PANTHER" id="PTHR45831:SF2">
    <property type="entry name" value="LD24721P"/>
    <property type="match status" value="1"/>
</dbReference>
<dbReference type="PANTHER" id="PTHR45831">
    <property type="entry name" value="LD24721P"/>
    <property type="match status" value="1"/>
</dbReference>
<dbReference type="GO" id="GO:0016020">
    <property type="term" value="C:membrane"/>
    <property type="evidence" value="ECO:0007669"/>
    <property type="project" value="TreeGrafter"/>
</dbReference>
<evidence type="ECO:0000256" key="3">
    <source>
        <dbReference type="PROSITE-ProRule" id="PRU00339"/>
    </source>
</evidence>
<dbReference type="Proteomes" id="UP000694001">
    <property type="component" value="Chromosome"/>
</dbReference>
<sequence>MAILRRGLLLCLLSAPVLAQAPAPAQRQRLTLEQMFEALRHAPDDASARAVEAQIWQVWIQGGSPAVQLLMRRGIRHLESRSLEDAIEDFNAVIALAPELPEGWNKRATAYYLAGDYQNALRDIRETLAREPRHFGALVGLSHILEADGDPRGALRAYEQALAIHPRLAGHEQRLKDLRRKALGEES</sequence>
<keyword evidence="1" id="KW-0677">Repeat</keyword>
<dbReference type="SMART" id="SM00028">
    <property type="entry name" value="TPR"/>
    <property type="match status" value="3"/>
</dbReference>
<feature type="signal peptide" evidence="4">
    <location>
        <begin position="1"/>
        <end position="19"/>
    </location>
</feature>
<dbReference type="GO" id="GO:0072380">
    <property type="term" value="C:TRC complex"/>
    <property type="evidence" value="ECO:0007669"/>
    <property type="project" value="TreeGrafter"/>
</dbReference>
<dbReference type="RefSeq" id="WP_218285544.1">
    <property type="nucleotide sequence ID" value="NZ_CP076448.1"/>
</dbReference>
<gene>
    <name evidence="5" type="ORF">KO353_14780</name>
</gene>
<accession>A0A975YJI7</accession>
<dbReference type="InterPro" id="IPR019734">
    <property type="entry name" value="TPR_rpt"/>
</dbReference>
<evidence type="ECO:0000256" key="1">
    <source>
        <dbReference type="ARBA" id="ARBA00022737"/>
    </source>
</evidence>
<keyword evidence="6" id="KW-1185">Reference proteome</keyword>